<protein>
    <recommendedName>
        <fullName evidence="6">long-chain-fatty-acid--CoA ligase</fullName>
        <ecNumber evidence="6">6.2.1.3</ecNumber>
    </recommendedName>
</protein>
<comment type="caution">
    <text evidence="9">The sequence shown here is derived from an EMBL/GenBank/DDBJ whole genome shotgun (WGS) entry which is preliminary data.</text>
</comment>
<keyword evidence="3" id="KW-0547">Nucleotide-binding</keyword>
<evidence type="ECO:0000256" key="5">
    <source>
        <dbReference type="ARBA" id="ARBA00022840"/>
    </source>
</evidence>
<evidence type="ECO:0000256" key="4">
    <source>
        <dbReference type="ARBA" id="ARBA00022832"/>
    </source>
</evidence>
<evidence type="ECO:0000259" key="8">
    <source>
        <dbReference type="Pfam" id="PF00501"/>
    </source>
</evidence>
<proteinExistence type="inferred from homology"/>
<dbReference type="GO" id="GO:0005524">
    <property type="term" value="F:ATP binding"/>
    <property type="evidence" value="ECO:0007669"/>
    <property type="project" value="UniProtKB-KW"/>
</dbReference>
<feature type="domain" description="AMP-dependent synthetase/ligase" evidence="8">
    <location>
        <begin position="36"/>
        <end position="318"/>
    </location>
</feature>
<dbReference type="GO" id="GO:0005783">
    <property type="term" value="C:endoplasmic reticulum"/>
    <property type="evidence" value="ECO:0007669"/>
    <property type="project" value="TreeGrafter"/>
</dbReference>
<keyword evidence="5" id="KW-0067">ATP-binding</keyword>
<evidence type="ECO:0000256" key="3">
    <source>
        <dbReference type="ARBA" id="ARBA00022741"/>
    </source>
</evidence>
<evidence type="ECO:0000256" key="7">
    <source>
        <dbReference type="ARBA" id="ARBA00036813"/>
    </source>
</evidence>
<dbReference type="GO" id="GO:0035336">
    <property type="term" value="P:long-chain fatty-acyl-CoA metabolic process"/>
    <property type="evidence" value="ECO:0007669"/>
    <property type="project" value="TreeGrafter"/>
</dbReference>
<organism evidence="9 10">
    <name type="scientific">Petrolisthes manimaculis</name>
    <dbReference type="NCBI Taxonomy" id="1843537"/>
    <lineage>
        <taxon>Eukaryota</taxon>
        <taxon>Metazoa</taxon>
        <taxon>Ecdysozoa</taxon>
        <taxon>Arthropoda</taxon>
        <taxon>Crustacea</taxon>
        <taxon>Multicrustacea</taxon>
        <taxon>Malacostraca</taxon>
        <taxon>Eumalacostraca</taxon>
        <taxon>Eucarida</taxon>
        <taxon>Decapoda</taxon>
        <taxon>Pleocyemata</taxon>
        <taxon>Anomura</taxon>
        <taxon>Galatheoidea</taxon>
        <taxon>Porcellanidae</taxon>
        <taxon>Petrolisthes</taxon>
    </lineage>
</organism>
<dbReference type="InterPro" id="IPR042099">
    <property type="entry name" value="ANL_N_sf"/>
</dbReference>
<keyword evidence="2" id="KW-0436">Ligase</keyword>
<evidence type="ECO:0000256" key="2">
    <source>
        <dbReference type="ARBA" id="ARBA00022598"/>
    </source>
</evidence>
<name>A0AAE1PEZ3_9EUCA</name>
<dbReference type="Proteomes" id="UP001292094">
    <property type="component" value="Unassembled WGS sequence"/>
</dbReference>
<keyword evidence="10" id="KW-1185">Reference proteome</keyword>
<evidence type="ECO:0000313" key="9">
    <source>
        <dbReference type="EMBL" id="KAK4306311.1"/>
    </source>
</evidence>
<evidence type="ECO:0000256" key="6">
    <source>
        <dbReference type="ARBA" id="ARBA00026121"/>
    </source>
</evidence>
<dbReference type="PROSITE" id="PS00455">
    <property type="entry name" value="AMP_BINDING"/>
    <property type="match status" value="1"/>
</dbReference>
<comment type="similarity">
    <text evidence="1">Belongs to the ATP-dependent AMP-binding enzyme family.</text>
</comment>
<evidence type="ECO:0000313" key="10">
    <source>
        <dbReference type="Proteomes" id="UP001292094"/>
    </source>
</evidence>
<dbReference type="InterPro" id="IPR020845">
    <property type="entry name" value="AMP-binding_CS"/>
</dbReference>
<dbReference type="Gene3D" id="3.40.50.12780">
    <property type="entry name" value="N-terminal domain of ligase-like"/>
    <property type="match status" value="1"/>
</dbReference>
<sequence length="432" mass="47372">MDFLPQCPKVKTVIVMEDQLEGVAAPQTLPKDVTLVPFKELAKSNPQAVELPKAEADDVAILMYTSGSTGNPKGVELTHTNILASMMSFMVQMKNLEVGDRFLTFLPLAHIMELVSELTAISIGVSIYYSSPFTLTNASPKVMQGTEGDARVAKPSFIISVPILLDNIVLGVTKKVEEQNFIKRCIFNSAIKYKTEHECSPFVTYLMKQLIFKQVQEEFGGKLKVIGSGAAPLTAKTHKAICAMFDVPVQVGYGATETAASVTCMDNDDTDTGHTGGPNMGVLVRLIDWEEGDYRITDEPNPRGEVIVAGPVIAKQYFNLTEENEDAFLEEHGQRWFCTGDIGEIDPLGRLKIIDRKKDLIKLKHGEFISLGKVESRLKSLACIENIYVCADPTKDQTVAVVVPTHESLRKVAGQVGIEESASITIEELCNN</sequence>
<dbReference type="GO" id="GO:0005886">
    <property type="term" value="C:plasma membrane"/>
    <property type="evidence" value="ECO:0007669"/>
    <property type="project" value="TreeGrafter"/>
</dbReference>
<reference evidence="9" key="1">
    <citation type="submission" date="2023-11" db="EMBL/GenBank/DDBJ databases">
        <title>Genome assemblies of two species of porcelain crab, Petrolisthes cinctipes and Petrolisthes manimaculis (Anomura: Porcellanidae).</title>
        <authorList>
            <person name="Angst P."/>
        </authorList>
    </citation>
    <scope>NUCLEOTIDE SEQUENCE</scope>
    <source>
        <strain evidence="9">PB745_02</strain>
        <tissue evidence="9">Gill</tissue>
    </source>
</reference>
<keyword evidence="4" id="KW-0443">Lipid metabolism</keyword>
<gene>
    <name evidence="9" type="ORF">Pmani_021862</name>
</gene>
<dbReference type="PANTHER" id="PTHR43272">
    <property type="entry name" value="LONG-CHAIN-FATTY-ACID--COA LIGASE"/>
    <property type="match status" value="1"/>
</dbReference>
<dbReference type="GO" id="GO:0030182">
    <property type="term" value="P:neuron differentiation"/>
    <property type="evidence" value="ECO:0007669"/>
    <property type="project" value="TreeGrafter"/>
</dbReference>
<dbReference type="EC" id="6.2.1.3" evidence="6"/>
<dbReference type="InterPro" id="IPR000873">
    <property type="entry name" value="AMP-dep_synth/lig_dom"/>
</dbReference>
<dbReference type="EMBL" id="JAWZYT010002151">
    <property type="protein sequence ID" value="KAK4306311.1"/>
    <property type="molecule type" value="Genomic_DNA"/>
</dbReference>
<dbReference type="Pfam" id="PF00501">
    <property type="entry name" value="AMP-binding"/>
    <property type="match status" value="1"/>
</dbReference>
<evidence type="ECO:0000256" key="1">
    <source>
        <dbReference type="ARBA" id="ARBA00006432"/>
    </source>
</evidence>
<dbReference type="PANTHER" id="PTHR43272:SF83">
    <property type="entry name" value="ACYL-COA SYNTHETASE LONG-CHAIN, ISOFORM J"/>
    <property type="match status" value="1"/>
</dbReference>
<dbReference type="AlphaFoldDB" id="A0AAE1PEZ3"/>
<keyword evidence="4" id="KW-0276">Fatty acid metabolism</keyword>
<accession>A0AAE1PEZ3</accession>
<dbReference type="GO" id="GO:0005811">
    <property type="term" value="C:lipid droplet"/>
    <property type="evidence" value="ECO:0007669"/>
    <property type="project" value="TreeGrafter"/>
</dbReference>
<dbReference type="SUPFAM" id="SSF56801">
    <property type="entry name" value="Acetyl-CoA synthetase-like"/>
    <property type="match status" value="1"/>
</dbReference>
<comment type="catalytic activity">
    <reaction evidence="7">
        <text>a long-chain fatty acid + ATP + CoA = a long-chain fatty acyl-CoA + AMP + diphosphate</text>
        <dbReference type="Rhea" id="RHEA:15421"/>
        <dbReference type="ChEBI" id="CHEBI:30616"/>
        <dbReference type="ChEBI" id="CHEBI:33019"/>
        <dbReference type="ChEBI" id="CHEBI:57287"/>
        <dbReference type="ChEBI" id="CHEBI:57560"/>
        <dbReference type="ChEBI" id="CHEBI:83139"/>
        <dbReference type="ChEBI" id="CHEBI:456215"/>
        <dbReference type="EC" id="6.2.1.3"/>
    </reaction>
</comment>
<dbReference type="GO" id="GO:0004467">
    <property type="term" value="F:long-chain fatty acid-CoA ligase activity"/>
    <property type="evidence" value="ECO:0007669"/>
    <property type="project" value="UniProtKB-EC"/>
</dbReference>